<accession>A0A1M6H0C1</accession>
<dbReference type="Proteomes" id="UP000184050">
    <property type="component" value="Unassembled WGS sequence"/>
</dbReference>
<dbReference type="SUPFAM" id="SSF51182">
    <property type="entry name" value="RmlC-like cupins"/>
    <property type="match status" value="1"/>
</dbReference>
<dbReference type="Gene3D" id="2.60.120.10">
    <property type="entry name" value="Jelly Rolls"/>
    <property type="match status" value="1"/>
</dbReference>
<dbReference type="InterPro" id="IPR014710">
    <property type="entry name" value="RmlC-like_jellyroll"/>
</dbReference>
<evidence type="ECO:0000313" key="3">
    <source>
        <dbReference type="Proteomes" id="UP000184050"/>
    </source>
</evidence>
<keyword evidence="3" id="KW-1185">Reference proteome</keyword>
<dbReference type="STRING" id="1168035.SAMN05444280_11234"/>
<dbReference type="InterPro" id="IPR052535">
    <property type="entry name" value="Bacilysin_H2HPP_isomerase"/>
</dbReference>
<protein>
    <submittedName>
        <fullName evidence="2">Cupin domain-containing protein</fullName>
    </submittedName>
</protein>
<evidence type="ECO:0000259" key="1">
    <source>
        <dbReference type="Pfam" id="PF07883"/>
    </source>
</evidence>
<dbReference type="Pfam" id="PF07883">
    <property type="entry name" value="Cupin_2"/>
    <property type="match status" value="1"/>
</dbReference>
<dbReference type="OrthoDB" id="9811153at2"/>
<dbReference type="PANTHER" id="PTHR40112:SF1">
    <property type="entry name" value="H2HPP ISOMERASE"/>
    <property type="match status" value="1"/>
</dbReference>
<dbReference type="AlphaFoldDB" id="A0A1M6H0C1"/>
<gene>
    <name evidence="2" type="ORF">SAMN05444280_11234</name>
</gene>
<dbReference type="InterPro" id="IPR013096">
    <property type="entry name" value="Cupin_2"/>
</dbReference>
<dbReference type="PANTHER" id="PTHR40112">
    <property type="entry name" value="H2HPP ISOMERASE"/>
    <property type="match status" value="1"/>
</dbReference>
<dbReference type="CDD" id="cd02238">
    <property type="entry name" value="cupin_KdgF"/>
    <property type="match status" value="1"/>
</dbReference>
<proteinExistence type="predicted"/>
<feature type="domain" description="Cupin type-2" evidence="1">
    <location>
        <begin position="66"/>
        <end position="118"/>
    </location>
</feature>
<reference evidence="2 3" key="1">
    <citation type="submission" date="2016-11" db="EMBL/GenBank/DDBJ databases">
        <authorList>
            <person name="Jaros S."/>
            <person name="Januszkiewicz K."/>
            <person name="Wedrychowicz H."/>
        </authorList>
    </citation>
    <scope>NUCLEOTIDE SEQUENCE [LARGE SCALE GENOMIC DNA]</scope>
    <source>
        <strain evidence="2 3">DSM 27063</strain>
    </source>
</reference>
<dbReference type="InterPro" id="IPR011051">
    <property type="entry name" value="RmlC_Cupin_sf"/>
</dbReference>
<organism evidence="2 3">
    <name type="scientific">Tangfeifania diversioriginum</name>
    <dbReference type="NCBI Taxonomy" id="1168035"/>
    <lineage>
        <taxon>Bacteria</taxon>
        <taxon>Pseudomonadati</taxon>
        <taxon>Bacteroidota</taxon>
        <taxon>Bacteroidia</taxon>
        <taxon>Marinilabiliales</taxon>
        <taxon>Prolixibacteraceae</taxon>
        <taxon>Tangfeifania</taxon>
    </lineage>
</organism>
<name>A0A1M6H0C1_9BACT</name>
<dbReference type="EMBL" id="FQZE01000012">
    <property type="protein sequence ID" value="SHJ15636.1"/>
    <property type="molecule type" value="Genomic_DNA"/>
</dbReference>
<sequence>MWLFVLTKKINFYFRINSETKIMAVLKFDDVAYEKVKEGLQRKIIHTDNLMSVLIDFSNGPWEVPEPPHSHPHEQTSYVAEGEIIFYCEGEPEQHLKAGDMFAVPSNKKHTIKLLTQKVRLIDSFTPIREDFLKEEKAISSRQ</sequence>
<evidence type="ECO:0000313" key="2">
    <source>
        <dbReference type="EMBL" id="SHJ15636.1"/>
    </source>
</evidence>